<dbReference type="EMBL" id="LBNE01000017">
    <property type="protein sequence ID" value="KKO70346.1"/>
    <property type="molecule type" value="Genomic_DNA"/>
</dbReference>
<dbReference type="InterPro" id="IPR007396">
    <property type="entry name" value="TR_PAI2-type"/>
</dbReference>
<dbReference type="Pfam" id="PF04299">
    <property type="entry name" value="FMN_bind_2"/>
    <property type="match status" value="1"/>
</dbReference>
<dbReference type="OrthoDB" id="9794948at2"/>
<sequence>MYTPKAYVENDLGVLHEHMRLWSFATLVTSDANGVQATHLPFLLEEGGPEGLGILTTHLARANPQSQDLLAGAPALVIFQGPHAFVTPSWYVNQMTFPTWNYTAIHARGQPELIEDPEDIHELLRETVAIYDTPLGGNWRFDVMPADMIVPRLRAIMGVRIPVTKLEGKFKINQDKSREDQLGVVAALEAQPDSQARDMAALMRRCLGLDAAVADKPQDAVPAKVRV</sequence>
<comment type="caution">
    <text evidence="1">The sequence shown here is derived from an EMBL/GenBank/DDBJ whole genome shotgun (WGS) entry which is preliminary data.</text>
</comment>
<dbReference type="Proteomes" id="UP000078084">
    <property type="component" value="Unassembled WGS sequence"/>
</dbReference>
<proteinExistence type="predicted"/>
<keyword evidence="2" id="KW-1185">Reference proteome</keyword>
<dbReference type="SUPFAM" id="SSF50475">
    <property type="entry name" value="FMN-binding split barrel"/>
    <property type="match status" value="1"/>
</dbReference>
<gene>
    <name evidence="1" type="ORF">AAV32_17130</name>
</gene>
<organism evidence="1 2">
    <name type="scientific">Kerstersia gyiorum</name>
    <dbReference type="NCBI Taxonomy" id="206506"/>
    <lineage>
        <taxon>Bacteria</taxon>
        <taxon>Pseudomonadati</taxon>
        <taxon>Pseudomonadota</taxon>
        <taxon>Betaproteobacteria</taxon>
        <taxon>Burkholderiales</taxon>
        <taxon>Alcaligenaceae</taxon>
        <taxon>Kerstersia</taxon>
    </lineage>
</organism>
<evidence type="ECO:0008006" key="3">
    <source>
        <dbReference type="Google" id="ProtNLM"/>
    </source>
</evidence>
<dbReference type="PANTHER" id="PTHR35802:SF1">
    <property type="entry name" value="PROTEASE SYNTHASE AND SPORULATION PROTEIN PAI 2"/>
    <property type="match status" value="1"/>
</dbReference>
<accession>A0A171KN79</accession>
<dbReference type="InterPro" id="IPR012349">
    <property type="entry name" value="Split_barrel_FMN-bd"/>
</dbReference>
<name>A0A171KN79_9BURK</name>
<dbReference type="AlphaFoldDB" id="A0A171KN79"/>
<dbReference type="PANTHER" id="PTHR35802">
    <property type="entry name" value="PROTEASE SYNTHASE AND SPORULATION PROTEIN PAI 2"/>
    <property type="match status" value="1"/>
</dbReference>
<dbReference type="PIRSF" id="PIRSF010372">
    <property type="entry name" value="PaiB"/>
    <property type="match status" value="1"/>
</dbReference>
<dbReference type="STRING" id="206506.AAV32_17130"/>
<evidence type="ECO:0000313" key="2">
    <source>
        <dbReference type="Proteomes" id="UP000078084"/>
    </source>
</evidence>
<dbReference type="Gene3D" id="2.30.110.10">
    <property type="entry name" value="Electron Transport, Fmn-binding Protein, Chain A"/>
    <property type="match status" value="1"/>
</dbReference>
<protein>
    <recommendedName>
        <fullName evidence="3">PaiB family negative transcriptional regulator</fullName>
    </recommendedName>
</protein>
<reference evidence="1 2" key="1">
    <citation type="submission" date="2015-04" db="EMBL/GenBank/DDBJ databases">
        <title>Genome sequence of Kerstersia gyiorum CG1.</title>
        <authorList>
            <person name="Greninger A.L."/>
            <person name="Kozyreva V."/>
            <person name="Chaturvedi V."/>
        </authorList>
    </citation>
    <scope>NUCLEOTIDE SEQUENCE [LARGE SCALE GENOMIC DNA]</scope>
    <source>
        <strain evidence="1 2">CG1</strain>
    </source>
</reference>
<dbReference type="RefSeq" id="WP_068375417.1">
    <property type="nucleotide sequence ID" value="NZ_CP033936.1"/>
</dbReference>
<evidence type="ECO:0000313" key="1">
    <source>
        <dbReference type="EMBL" id="KKO70346.1"/>
    </source>
</evidence>